<evidence type="ECO:0000313" key="1">
    <source>
        <dbReference type="EMBL" id="GLY68834.1"/>
    </source>
</evidence>
<reference evidence="1" key="1">
    <citation type="submission" date="2023-03" db="EMBL/GenBank/DDBJ databases">
        <title>Amycolatopsis taiwanensis NBRC 103393.</title>
        <authorList>
            <person name="Ichikawa N."/>
            <person name="Sato H."/>
            <person name="Tonouchi N."/>
        </authorList>
    </citation>
    <scope>NUCLEOTIDE SEQUENCE</scope>
    <source>
        <strain evidence="1">NBRC 103393</strain>
    </source>
</reference>
<dbReference type="Proteomes" id="UP001165136">
    <property type="component" value="Unassembled WGS sequence"/>
</dbReference>
<gene>
    <name evidence="1" type="ORF">Atai01_54530</name>
</gene>
<protein>
    <submittedName>
        <fullName evidence="1">Uncharacterized protein</fullName>
    </submittedName>
</protein>
<comment type="caution">
    <text evidence="1">The sequence shown here is derived from an EMBL/GenBank/DDBJ whole genome shotgun (WGS) entry which is preliminary data.</text>
</comment>
<dbReference type="EMBL" id="BSTI01000013">
    <property type="protein sequence ID" value="GLY68834.1"/>
    <property type="molecule type" value="Genomic_DNA"/>
</dbReference>
<sequence>MLLWDQVIDARADEVRRLSRVQLAELATSAIEGTVELFAVPFAEFCPPPVVELVTSATRDCRASAPEWWLAEAYLARFTDALDAVQGLPMRPGCGPLTMATLGLVESVTGDFEPDEVLEVLSSCYEAIVMSQLTGRVTIERERENEQCRRALALQQDLISRFSGGVS</sequence>
<evidence type="ECO:0000313" key="2">
    <source>
        <dbReference type="Proteomes" id="UP001165136"/>
    </source>
</evidence>
<accession>A0A9W6R486</accession>
<organism evidence="1 2">
    <name type="scientific">Amycolatopsis taiwanensis</name>
    <dbReference type="NCBI Taxonomy" id="342230"/>
    <lineage>
        <taxon>Bacteria</taxon>
        <taxon>Bacillati</taxon>
        <taxon>Actinomycetota</taxon>
        <taxon>Actinomycetes</taxon>
        <taxon>Pseudonocardiales</taxon>
        <taxon>Pseudonocardiaceae</taxon>
        <taxon>Amycolatopsis</taxon>
    </lineage>
</organism>
<dbReference type="AlphaFoldDB" id="A0A9W6R486"/>
<keyword evidence="2" id="KW-1185">Reference proteome</keyword>
<proteinExistence type="predicted"/>
<name>A0A9W6R486_9PSEU</name>